<dbReference type="SUPFAM" id="SSF140453">
    <property type="entry name" value="EsxAB dimer-like"/>
    <property type="match status" value="1"/>
</dbReference>
<reference evidence="2" key="1">
    <citation type="submission" date="2017-01" db="EMBL/GenBank/DDBJ databases">
        <authorList>
            <person name="Varghese N."/>
            <person name="Submissions S."/>
        </authorList>
    </citation>
    <scope>NUCLEOTIDE SEQUENCE [LARGE SCALE GENOMIC DNA]</scope>
    <source>
        <strain evidence="2">ATCC 12950</strain>
    </source>
</reference>
<dbReference type="OrthoDB" id="3531238at2"/>
<dbReference type="Proteomes" id="UP000186096">
    <property type="component" value="Unassembled WGS sequence"/>
</dbReference>
<keyword evidence="2" id="KW-1185">Reference proteome</keyword>
<sequence length="116" mass="12969">MSHSGASQAQVSRHDLDEAITWIGDAAENIRGIQRYLDGAGENLKVHWQGESHHAFDKVHLLWHERMDVILGSLQTLAESIRANNKNYAEFNAHATAEINKIEALINQAPPATYSR</sequence>
<gene>
    <name evidence="1" type="ORF">SAMN05421833_102217</name>
</gene>
<dbReference type="RefSeq" id="WP_143734063.1">
    <property type="nucleotide sequence ID" value="NZ_FTNI01000002.1"/>
</dbReference>
<accession>A0A1N6T484</accession>
<proteinExistence type="predicted"/>
<name>A0A1N6T484_9ACTN</name>
<organism evidence="1 2">
    <name type="scientific">Microbispora rosea</name>
    <dbReference type="NCBI Taxonomy" id="58117"/>
    <lineage>
        <taxon>Bacteria</taxon>
        <taxon>Bacillati</taxon>
        <taxon>Actinomycetota</taxon>
        <taxon>Actinomycetes</taxon>
        <taxon>Streptosporangiales</taxon>
        <taxon>Streptosporangiaceae</taxon>
        <taxon>Microbispora</taxon>
    </lineage>
</organism>
<dbReference type="STRING" id="58117.SAMN05421833_102217"/>
<dbReference type="AlphaFoldDB" id="A0A1N6T484"/>
<evidence type="ECO:0000313" key="2">
    <source>
        <dbReference type="Proteomes" id="UP000186096"/>
    </source>
</evidence>
<dbReference type="InterPro" id="IPR036689">
    <property type="entry name" value="ESAT-6-like_sf"/>
</dbReference>
<protein>
    <submittedName>
        <fullName evidence="1">WXG100 family type VII secretion target</fullName>
    </submittedName>
</protein>
<dbReference type="InterPro" id="IPR010310">
    <property type="entry name" value="T7SS_ESAT-6-like"/>
</dbReference>
<evidence type="ECO:0000313" key="1">
    <source>
        <dbReference type="EMBL" id="SIQ48162.1"/>
    </source>
</evidence>
<dbReference type="Pfam" id="PF06013">
    <property type="entry name" value="WXG100"/>
    <property type="match status" value="1"/>
</dbReference>
<dbReference type="Gene3D" id="1.10.287.1060">
    <property type="entry name" value="ESAT-6-like"/>
    <property type="match status" value="1"/>
</dbReference>
<dbReference type="EMBL" id="FTNI01000002">
    <property type="protein sequence ID" value="SIQ48162.1"/>
    <property type="molecule type" value="Genomic_DNA"/>
</dbReference>